<protein>
    <submittedName>
        <fullName evidence="1">Histone-lysine N-methyltransferase SUVR3</fullName>
    </submittedName>
</protein>
<gene>
    <name evidence="1" type="primary">SUVR3_2</name>
    <name evidence="1" type="ORF">g.37690</name>
</gene>
<sequence length="197" mass="20706">MRRRSRREGEEGRPWELVLPWLPPPDLAAVSSTCSSLRRLSAAVTARRLSDASRGLETRPIPFRHPGSSSSSSSYASFLYARHPVPAHRPFPPDPFSRPWGGELNRPTSVPSSPFEPIAAYAGSGGCDCGEGEGEGEGCCRPAEGCPCGFLTPDFLGSVAVETGVMTECGPGCGCGARCGNRRTQGGGSVGLGIVRD</sequence>
<feature type="non-terminal residue" evidence="1">
    <location>
        <position position="197"/>
    </location>
</feature>
<dbReference type="AlphaFoldDB" id="A0A1D1YYQ6"/>
<dbReference type="EMBL" id="GDJX01008161">
    <property type="protein sequence ID" value="JAT59775.1"/>
    <property type="molecule type" value="Transcribed_RNA"/>
</dbReference>
<keyword evidence="1" id="KW-0808">Transferase</keyword>
<keyword evidence="1" id="KW-0489">Methyltransferase</keyword>
<name>A0A1D1YYQ6_9ARAE</name>
<organism evidence="1">
    <name type="scientific">Anthurium amnicola</name>
    <dbReference type="NCBI Taxonomy" id="1678845"/>
    <lineage>
        <taxon>Eukaryota</taxon>
        <taxon>Viridiplantae</taxon>
        <taxon>Streptophyta</taxon>
        <taxon>Embryophyta</taxon>
        <taxon>Tracheophyta</taxon>
        <taxon>Spermatophyta</taxon>
        <taxon>Magnoliopsida</taxon>
        <taxon>Liliopsida</taxon>
        <taxon>Araceae</taxon>
        <taxon>Pothoideae</taxon>
        <taxon>Potheae</taxon>
        <taxon>Anthurium</taxon>
    </lineage>
</organism>
<reference evidence="1" key="1">
    <citation type="submission" date="2015-07" db="EMBL/GenBank/DDBJ databases">
        <title>Transcriptome Assembly of Anthurium amnicola.</title>
        <authorList>
            <person name="Suzuki J."/>
        </authorList>
    </citation>
    <scope>NUCLEOTIDE SEQUENCE</scope>
</reference>
<dbReference type="SUPFAM" id="SSF82199">
    <property type="entry name" value="SET domain"/>
    <property type="match status" value="1"/>
</dbReference>
<dbReference type="InterPro" id="IPR046341">
    <property type="entry name" value="SET_dom_sf"/>
</dbReference>
<dbReference type="GO" id="GO:0008168">
    <property type="term" value="F:methyltransferase activity"/>
    <property type="evidence" value="ECO:0007669"/>
    <property type="project" value="UniProtKB-KW"/>
</dbReference>
<evidence type="ECO:0000313" key="1">
    <source>
        <dbReference type="EMBL" id="JAT59775.1"/>
    </source>
</evidence>
<accession>A0A1D1YYQ6</accession>
<dbReference type="GO" id="GO:0032259">
    <property type="term" value="P:methylation"/>
    <property type="evidence" value="ECO:0007669"/>
    <property type="project" value="UniProtKB-KW"/>
</dbReference>
<dbReference type="Gene3D" id="2.170.270.10">
    <property type="entry name" value="SET domain"/>
    <property type="match status" value="1"/>
</dbReference>
<proteinExistence type="predicted"/>
<dbReference type="CDD" id="cd09917">
    <property type="entry name" value="F-box_SF"/>
    <property type="match status" value="1"/>
</dbReference>